<protein>
    <recommendedName>
        <fullName evidence="2">BTB domain-containing protein</fullName>
    </recommendedName>
</protein>
<evidence type="ECO:0000313" key="3">
    <source>
        <dbReference type="EMBL" id="EGG16904.1"/>
    </source>
</evidence>
<proteinExistence type="predicted"/>
<dbReference type="Pfam" id="PF13599">
    <property type="entry name" value="Pentapeptide_4"/>
    <property type="match status" value="1"/>
</dbReference>
<reference evidence="4" key="1">
    <citation type="journal article" date="2011" name="Genome Res.">
        <title>Phylogeny-wide analysis of social amoeba genomes highlights ancient origins for complex intercellular communication.</title>
        <authorList>
            <person name="Heidel A.J."/>
            <person name="Lawal H.M."/>
            <person name="Felder M."/>
            <person name="Schilde C."/>
            <person name="Helps N.R."/>
            <person name="Tunggal B."/>
            <person name="Rivero F."/>
            <person name="John U."/>
            <person name="Schleicher M."/>
            <person name="Eichinger L."/>
            <person name="Platzer M."/>
            <person name="Noegel A.A."/>
            <person name="Schaap P."/>
            <person name="Gloeckner G."/>
        </authorList>
    </citation>
    <scope>NUCLEOTIDE SEQUENCE [LARGE SCALE GENOMIC DNA]</scope>
    <source>
        <strain evidence="4">SH3</strain>
    </source>
</reference>
<feature type="region of interest" description="Disordered" evidence="1">
    <location>
        <begin position="355"/>
        <end position="409"/>
    </location>
</feature>
<dbReference type="GeneID" id="14869163"/>
<dbReference type="InterPro" id="IPR003131">
    <property type="entry name" value="T1-type_BTB"/>
</dbReference>
<dbReference type="Pfam" id="PF02214">
    <property type="entry name" value="BTB_2"/>
    <property type="match status" value="1"/>
</dbReference>
<dbReference type="OrthoDB" id="9989223at2759"/>
<dbReference type="InterPro" id="IPR011333">
    <property type="entry name" value="SKP1/BTB/POZ_sf"/>
</dbReference>
<sequence length="409" mass="46812">MIEHHGLSEATPSDEWVSLNVGGKIFKTTRSTLTSDPNSVLYKMFNRENQFMISHKDNHGCYLIDRDPKYFRCVLNFLRFPSTKHPPIIDDGISIQGVLQEAQFFQIDGLIKVIEKAERSKSDLDRKDIMIYRNQIKLTNKRLLQIDLSNMDFTKESFNNSIISKSNLSYSKLNSSTLLQITGKKVNFNYCKAENALFSNSNLNGSTFDRSDLSHASFNNCQLADSTFESAICQGSLFQRANLINARFKNADLQHAKFQKSTLYGCDFTGALISNCHFTAASLQGATFDWDLIFKTYNESELRLFKKSRVTQQQLDQHIPLAYRYLFKVVELPNDINRNLRLSIGHLNPFGNNINNNNMNQSQDSQKLIDSNNSINTSQNNINNQNQNQNNNNNNNNNNQNNNNNDHQT</sequence>
<dbReference type="KEGG" id="dfa:DFA_07885"/>
<dbReference type="SMART" id="SM00225">
    <property type="entry name" value="BTB"/>
    <property type="match status" value="1"/>
</dbReference>
<evidence type="ECO:0000259" key="2">
    <source>
        <dbReference type="SMART" id="SM00225"/>
    </source>
</evidence>
<dbReference type="PANTHER" id="PTHR14136:SF21">
    <property type="entry name" value="BTB DOMAIN-CONTAINING PROTEIN"/>
    <property type="match status" value="1"/>
</dbReference>
<dbReference type="Gene3D" id="3.30.710.10">
    <property type="entry name" value="Potassium Channel Kv1.1, Chain A"/>
    <property type="match status" value="1"/>
</dbReference>
<dbReference type="SUPFAM" id="SSF141571">
    <property type="entry name" value="Pentapeptide repeat-like"/>
    <property type="match status" value="1"/>
</dbReference>
<dbReference type="EMBL" id="GL883021">
    <property type="protein sequence ID" value="EGG16904.1"/>
    <property type="molecule type" value="Genomic_DNA"/>
</dbReference>
<dbReference type="AlphaFoldDB" id="F4Q3T8"/>
<dbReference type="Proteomes" id="UP000007797">
    <property type="component" value="Unassembled WGS sequence"/>
</dbReference>
<organism evidence="3 4">
    <name type="scientific">Cavenderia fasciculata</name>
    <name type="common">Slime mold</name>
    <name type="synonym">Dictyostelium fasciculatum</name>
    <dbReference type="NCBI Taxonomy" id="261658"/>
    <lineage>
        <taxon>Eukaryota</taxon>
        <taxon>Amoebozoa</taxon>
        <taxon>Evosea</taxon>
        <taxon>Eumycetozoa</taxon>
        <taxon>Dictyostelia</taxon>
        <taxon>Acytosteliales</taxon>
        <taxon>Cavenderiaceae</taxon>
        <taxon>Cavenderia</taxon>
    </lineage>
</organism>
<dbReference type="PANTHER" id="PTHR14136">
    <property type="entry name" value="BTB_POZ DOMAIN-CONTAINING PROTEIN KCTD9"/>
    <property type="match status" value="1"/>
</dbReference>
<name>F4Q3T8_CACFS</name>
<dbReference type="InterPro" id="IPR051082">
    <property type="entry name" value="Pentapeptide-BTB/POZ_domain"/>
</dbReference>
<evidence type="ECO:0000256" key="1">
    <source>
        <dbReference type="SAM" id="MobiDB-lite"/>
    </source>
</evidence>
<gene>
    <name evidence="3" type="ORF">DFA_07885</name>
</gene>
<dbReference type="InterPro" id="IPR001646">
    <property type="entry name" value="5peptide_repeat"/>
</dbReference>
<feature type="domain" description="BTB" evidence="2">
    <location>
        <begin position="15"/>
        <end position="122"/>
    </location>
</feature>
<accession>F4Q3T8</accession>
<evidence type="ECO:0000313" key="4">
    <source>
        <dbReference type="Proteomes" id="UP000007797"/>
    </source>
</evidence>
<dbReference type="STRING" id="1054147.F4Q3T8"/>
<dbReference type="OMA" id="HASFNNC"/>
<dbReference type="GO" id="GO:0051260">
    <property type="term" value="P:protein homooligomerization"/>
    <property type="evidence" value="ECO:0007669"/>
    <property type="project" value="InterPro"/>
</dbReference>
<feature type="compositionally biased region" description="Low complexity" evidence="1">
    <location>
        <begin position="372"/>
        <end position="409"/>
    </location>
</feature>
<keyword evidence="4" id="KW-1185">Reference proteome</keyword>
<feature type="compositionally biased region" description="Polar residues" evidence="1">
    <location>
        <begin position="361"/>
        <end position="371"/>
    </location>
</feature>
<dbReference type="SUPFAM" id="SSF54695">
    <property type="entry name" value="POZ domain"/>
    <property type="match status" value="1"/>
</dbReference>
<dbReference type="Gene3D" id="2.160.20.80">
    <property type="entry name" value="E3 ubiquitin-protein ligase SopA"/>
    <property type="match status" value="1"/>
</dbReference>
<dbReference type="RefSeq" id="XP_004355378.1">
    <property type="nucleotide sequence ID" value="XM_004355326.1"/>
</dbReference>
<dbReference type="InterPro" id="IPR000210">
    <property type="entry name" value="BTB/POZ_dom"/>
</dbReference>